<feature type="signal peptide" evidence="1">
    <location>
        <begin position="1"/>
        <end position="21"/>
    </location>
</feature>
<protein>
    <submittedName>
        <fullName evidence="2">Uncharacterized protein</fullName>
    </submittedName>
</protein>
<dbReference type="EMBL" id="UFSM01000001">
    <property type="protein sequence ID" value="SUU90080.1"/>
    <property type="molecule type" value="Genomic_DNA"/>
</dbReference>
<dbReference type="AlphaFoldDB" id="A0A380WMK3"/>
<evidence type="ECO:0000313" key="3">
    <source>
        <dbReference type="Proteomes" id="UP000254701"/>
    </source>
</evidence>
<dbReference type="OrthoDB" id="8005288at2"/>
<keyword evidence="1" id="KW-0732">Signal</keyword>
<sequence>MLKHTLLASIFTLTGISLAEAQTCEKNFKVSGIPLVTAVSYKSSQSFPKVKQAEALKRLAQAVAAEGFSGITVDKNLGAIDAHQETSGSGRPQTLRVVARSQGGGTLVNAVFNIQPGQVTTNEVVRSGICTIIRAAAG</sequence>
<name>A0A380WMK3_AMIAI</name>
<dbReference type="Proteomes" id="UP000254701">
    <property type="component" value="Unassembled WGS sequence"/>
</dbReference>
<dbReference type="RefSeq" id="WP_115732127.1">
    <property type="nucleotide sequence ID" value="NZ_BAAAVY010000002.1"/>
</dbReference>
<organism evidence="2 3">
    <name type="scientific">Aminobacter aminovorans</name>
    <name type="common">Chelatobacter heintzii</name>
    <dbReference type="NCBI Taxonomy" id="83263"/>
    <lineage>
        <taxon>Bacteria</taxon>
        <taxon>Pseudomonadati</taxon>
        <taxon>Pseudomonadota</taxon>
        <taxon>Alphaproteobacteria</taxon>
        <taxon>Hyphomicrobiales</taxon>
        <taxon>Phyllobacteriaceae</taxon>
        <taxon>Aminobacter</taxon>
    </lineage>
</organism>
<feature type="chain" id="PRO_5016731206" evidence="1">
    <location>
        <begin position="22"/>
        <end position="138"/>
    </location>
</feature>
<gene>
    <name evidence="2" type="ORF">NCTC10684_03328</name>
</gene>
<proteinExistence type="predicted"/>
<reference evidence="2 3" key="1">
    <citation type="submission" date="2018-06" db="EMBL/GenBank/DDBJ databases">
        <authorList>
            <consortium name="Pathogen Informatics"/>
            <person name="Doyle S."/>
        </authorList>
    </citation>
    <scope>NUCLEOTIDE SEQUENCE [LARGE SCALE GENOMIC DNA]</scope>
    <source>
        <strain evidence="2 3">NCTC10684</strain>
    </source>
</reference>
<evidence type="ECO:0000313" key="2">
    <source>
        <dbReference type="EMBL" id="SUU90080.1"/>
    </source>
</evidence>
<evidence type="ECO:0000256" key="1">
    <source>
        <dbReference type="SAM" id="SignalP"/>
    </source>
</evidence>
<accession>A0A380WMK3</accession>